<dbReference type="AlphaFoldDB" id="A0A1L9QW80"/>
<sequence>MFKQAEKVDNRYLPSQLSQSDGVRDSAFTPTFTQPSREPSQPSPTKNESGIPSPSPECEGSVKADVKVDVKAGTQSGQGCESCEGTFPKKSPGRESSPENASSGSPPELRVGMKVKSRSLEMGLFNEGVLTLPPGEDGEWGVFWEHFGRNSREHPDNLIPIVD</sequence>
<feature type="region of interest" description="Disordered" evidence="1">
    <location>
        <begin position="1"/>
        <end position="111"/>
    </location>
</feature>
<organism evidence="2 3">
    <name type="scientific">Roseofilum reptotaenium AO1-A</name>
    <dbReference type="NCBI Taxonomy" id="1925591"/>
    <lineage>
        <taxon>Bacteria</taxon>
        <taxon>Bacillati</taxon>
        <taxon>Cyanobacteriota</taxon>
        <taxon>Cyanophyceae</taxon>
        <taxon>Desertifilales</taxon>
        <taxon>Desertifilaceae</taxon>
        <taxon>Roseofilum</taxon>
    </lineage>
</organism>
<keyword evidence="3" id="KW-1185">Reference proteome</keyword>
<proteinExistence type="predicted"/>
<feature type="compositionally biased region" description="Basic and acidic residues" evidence="1">
    <location>
        <begin position="60"/>
        <end position="70"/>
    </location>
</feature>
<protein>
    <submittedName>
        <fullName evidence="2">Uncharacterized protein</fullName>
    </submittedName>
</protein>
<name>A0A1L9QW80_9CYAN</name>
<feature type="compositionally biased region" description="Basic and acidic residues" evidence="1">
    <location>
        <begin position="1"/>
        <end position="10"/>
    </location>
</feature>
<dbReference type="Proteomes" id="UP000183940">
    <property type="component" value="Unassembled WGS sequence"/>
</dbReference>
<dbReference type="EMBL" id="MLAW01000004">
    <property type="protein sequence ID" value="OJJ26886.1"/>
    <property type="molecule type" value="Genomic_DNA"/>
</dbReference>
<evidence type="ECO:0000313" key="3">
    <source>
        <dbReference type="Proteomes" id="UP000183940"/>
    </source>
</evidence>
<comment type="caution">
    <text evidence="2">The sequence shown here is derived from an EMBL/GenBank/DDBJ whole genome shotgun (WGS) entry which is preliminary data.</text>
</comment>
<evidence type="ECO:0000256" key="1">
    <source>
        <dbReference type="SAM" id="MobiDB-lite"/>
    </source>
</evidence>
<dbReference type="STRING" id="1925591.BI308_04125"/>
<reference evidence="2" key="1">
    <citation type="submission" date="2016-10" db="EMBL/GenBank/DDBJ databases">
        <title>CRISPR-Cas defence system in Roseofilum reptotaenium: evidence of a bacteriophage-cyanobacterium arms race in the coral black band disease.</title>
        <authorList>
            <person name="Buerger P."/>
            <person name="Wood-Charlson E.M."/>
            <person name="Weynberg K.D."/>
            <person name="Willis B."/>
            <person name="Van Oppen M.J."/>
        </authorList>
    </citation>
    <scope>NUCLEOTIDE SEQUENCE [LARGE SCALE GENOMIC DNA]</scope>
    <source>
        <strain evidence="2">AO1-A</strain>
    </source>
</reference>
<gene>
    <name evidence="2" type="ORF">BI308_04125</name>
</gene>
<feature type="compositionally biased region" description="Polar residues" evidence="1">
    <location>
        <begin position="28"/>
        <end position="52"/>
    </location>
</feature>
<accession>A0A1L9QW80</accession>
<evidence type="ECO:0000313" key="2">
    <source>
        <dbReference type="EMBL" id="OJJ26886.1"/>
    </source>
</evidence>